<gene>
    <name evidence="2" type="ORF">CCHR01_09685</name>
</gene>
<proteinExistence type="predicted"/>
<evidence type="ECO:0000256" key="1">
    <source>
        <dbReference type="SAM" id="MobiDB-lite"/>
    </source>
</evidence>
<keyword evidence="3" id="KW-1185">Reference proteome</keyword>
<accession>A0AAD9AG92</accession>
<name>A0AAD9AG92_9PEZI</name>
<comment type="caution">
    <text evidence="2">The sequence shown here is derived from an EMBL/GenBank/DDBJ whole genome shotgun (WGS) entry which is preliminary data.</text>
</comment>
<dbReference type="AlphaFoldDB" id="A0AAD9AG92"/>
<dbReference type="Proteomes" id="UP001243330">
    <property type="component" value="Unassembled WGS sequence"/>
</dbReference>
<protein>
    <submittedName>
        <fullName evidence="2">Uncharacterized protein</fullName>
    </submittedName>
</protein>
<dbReference type="EMBL" id="JAQOWY010000195">
    <property type="protein sequence ID" value="KAK1847658.1"/>
    <property type="molecule type" value="Genomic_DNA"/>
</dbReference>
<evidence type="ECO:0000313" key="2">
    <source>
        <dbReference type="EMBL" id="KAK1847658.1"/>
    </source>
</evidence>
<reference evidence="2" key="1">
    <citation type="submission" date="2023-01" db="EMBL/GenBank/DDBJ databases">
        <title>Colletotrichum chrysophilum M932 genome sequence.</title>
        <authorList>
            <person name="Baroncelli R."/>
        </authorList>
    </citation>
    <scope>NUCLEOTIDE SEQUENCE</scope>
    <source>
        <strain evidence="2">M932</strain>
    </source>
</reference>
<organism evidence="2 3">
    <name type="scientific">Colletotrichum chrysophilum</name>
    <dbReference type="NCBI Taxonomy" id="1836956"/>
    <lineage>
        <taxon>Eukaryota</taxon>
        <taxon>Fungi</taxon>
        <taxon>Dikarya</taxon>
        <taxon>Ascomycota</taxon>
        <taxon>Pezizomycotina</taxon>
        <taxon>Sordariomycetes</taxon>
        <taxon>Hypocreomycetidae</taxon>
        <taxon>Glomerellales</taxon>
        <taxon>Glomerellaceae</taxon>
        <taxon>Colletotrichum</taxon>
        <taxon>Colletotrichum gloeosporioides species complex</taxon>
    </lineage>
</organism>
<feature type="region of interest" description="Disordered" evidence="1">
    <location>
        <begin position="1"/>
        <end position="46"/>
    </location>
</feature>
<evidence type="ECO:0000313" key="3">
    <source>
        <dbReference type="Proteomes" id="UP001243330"/>
    </source>
</evidence>
<sequence>MTEEASSDEYRSGSGVSHIGSTKGGDAGLDYPPPVGGNRKGSSGTVRGISSLLYPPDFWPRADPTIRTPIVRWDPPARCRRP</sequence>